<evidence type="ECO:0000259" key="2">
    <source>
        <dbReference type="Pfam" id="PF17863"/>
    </source>
</evidence>
<name>A0A0D8BBX8_9ACTN</name>
<gene>
    <name evidence="3" type="ORF">FF36_04846</name>
</gene>
<protein>
    <submittedName>
        <fullName evidence="3">MoxR-like ATPase</fullName>
        <ecNumber evidence="3">3.6.3.-</ecNumber>
    </submittedName>
</protein>
<evidence type="ECO:0000313" key="3">
    <source>
        <dbReference type="EMBL" id="KJE20882.1"/>
    </source>
</evidence>
<evidence type="ECO:0000313" key="4">
    <source>
        <dbReference type="Proteomes" id="UP000032545"/>
    </source>
</evidence>
<dbReference type="Proteomes" id="UP000032545">
    <property type="component" value="Unassembled WGS sequence"/>
</dbReference>
<dbReference type="Gene3D" id="1.10.8.80">
    <property type="entry name" value="Magnesium chelatase subunit I, C-Terminal domain"/>
    <property type="match status" value="1"/>
</dbReference>
<dbReference type="AlphaFoldDB" id="A0A0D8BBX8"/>
<organism evidence="3 4">
    <name type="scientific">Frankia torreyi</name>
    <dbReference type="NCBI Taxonomy" id="1856"/>
    <lineage>
        <taxon>Bacteria</taxon>
        <taxon>Bacillati</taxon>
        <taxon>Actinomycetota</taxon>
        <taxon>Actinomycetes</taxon>
        <taxon>Frankiales</taxon>
        <taxon>Frankiaceae</taxon>
        <taxon>Frankia</taxon>
    </lineage>
</organism>
<keyword evidence="3" id="KW-0378">Hydrolase</keyword>
<dbReference type="SUPFAM" id="SSF52540">
    <property type="entry name" value="P-loop containing nucleoside triphosphate hydrolases"/>
    <property type="match status" value="1"/>
</dbReference>
<dbReference type="Gene3D" id="3.40.50.300">
    <property type="entry name" value="P-loop containing nucleotide triphosphate hydrolases"/>
    <property type="match status" value="1"/>
</dbReference>
<dbReference type="InterPro" id="IPR027417">
    <property type="entry name" value="P-loop_NTPase"/>
</dbReference>
<proteinExistence type="predicted"/>
<dbReference type="InterPro" id="IPR041628">
    <property type="entry name" value="ChlI/MoxR_AAA_lid"/>
</dbReference>
<feature type="domain" description="ATPase AAA-3" evidence="1">
    <location>
        <begin position="47"/>
        <end position="177"/>
    </location>
</feature>
<evidence type="ECO:0000259" key="1">
    <source>
        <dbReference type="Pfam" id="PF07726"/>
    </source>
</evidence>
<dbReference type="GO" id="GO:0005524">
    <property type="term" value="F:ATP binding"/>
    <property type="evidence" value="ECO:0007669"/>
    <property type="project" value="InterPro"/>
</dbReference>
<comment type="caution">
    <text evidence="3">The sequence shown here is derived from an EMBL/GenBank/DDBJ whole genome shotgun (WGS) entry which is preliminary data.</text>
</comment>
<dbReference type="GO" id="GO:0016887">
    <property type="term" value="F:ATP hydrolysis activity"/>
    <property type="evidence" value="ECO:0007669"/>
    <property type="project" value="InterPro"/>
</dbReference>
<dbReference type="Pfam" id="PF07726">
    <property type="entry name" value="AAA_3"/>
    <property type="match status" value="1"/>
</dbReference>
<sequence length="325" mass="34580">MPERQDDAGWGDFAAAFQAVVDNVGLVIRGKTDAVSQALTCLLSGGHLLLEDVPGLGKTSLARALAASVEASCHRVQFTPDLLPSDITGVTVYHQGSDAFTFHEGPVFAHVVVADEVNRASPKTQSALLEVMEENRVTVDAVSHWVPRPFFVVATQNPVDMDGTYPLPEAQLDRFLMRVRVGYPDRAAELAILRDRRSGLRVEDLQPVLTTDDVLALVALAAQVHVADNVSGYVVDLVTATRSLPGLRLGASPRGSIALLRAAQVQAAAAGRAFVIPEDVQRLAAPVLAHRLLVTPDAELRGYTGEQAVAEALAAVPVPRTLTGV</sequence>
<dbReference type="PATRIC" id="fig|1502723.3.peg.4824"/>
<dbReference type="CDD" id="cd00009">
    <property type="entry name" value="AAA"/>
    <property type="match status" value="1"/>
</dbReference>
<dbReference type="PIRSF" id="PIRSF002849">
    <property type="entry name" value="AAA_ATPase_chaperone_MoxR_prd"/>
    <property type="match status" value="1"/>
</dbReference>
<reference evidence="4" key="1">
    <citation type="submission" date="2015-02" db="EMBL/GenBank/DDBJ databases">
        <title>Draft Genome of Frankia sp. CpI1-S.</title>
        <authorList>
            <person name="Oshone R.T."/>
            <person name="Ngom M."/>
            <person name="Ghodhbane-Gtari F."/>
            <person name="Gtari M."/>
            <person name="Morris K."/>
            <person name="Thomas K."/>
            <person name="Sen A."/>
            <person name="Tisa L.S."/>
        </authorList>
    </citation>
    <scope>NUCLEOTIDE SEQUENCE [LARGE SCALE GENOMIC DNA]</scope>
    <source>
        <strain evidence="4">CpI1-S</strain>
    </source>
</reference>
<dbReference type="EC" id="3.6.3.-" evidence="3"/>
<dbReference type="InterPro" id="IPR050764">
    <property type="entry name" value="CbbQ/NirQ/NorQ/GpvN"/>
</dbReference>
<dbReference type="InterPro" id="IPR011703">
    <property type="entry name" value="ATPase_AAA-3"/>
</dbReference>
<dbReference type="EMBL" id="JYFN01000049">
    <property type="protein sequence ID" value="KJE20882.1"/>
    <property type="molecule type" value="Genomic_DNA"/>
</dbReference>
<dbReference type="OrthoDB" id="9808397at2"/>
<keyword evidence="4" id="KW-1185">Reference proteome</keyword>
<dbReference type="Pfam" id="PF17863">
    <property type="entry name" value="AAA_lid_2"/>
    <property type="match status" value="1"/>
</dbReference>
<feature type="domain" description="ChlI/MoxR AAA lid" evidence="2">
    <location>
        <begin position="240"/>
        <end position="311"/>
    </location>
</feature>
<dbReference type="PANTHER" id="PTHR42759">
    <property type="entry name" value="MOXR FAMILY PROTEIN"/>
    <property type="match status" value="1"/>
</dbReference>
<dbReference type="RefSeq" id="WP_044887348.1">
    <property type="nucleotide sequence ID" value="NZ_JYFN01000049.1"/>
</dbReference>
<reference evidence="3 4" key="2">
    <citation type="journal article" date="2016" name="Genome Announc.">
        <title>Permanent Draft Genome Sequences for Two Variants of Frankia sp. Strain CpI1, the First Frankia Strain Isolated from Root Nodules of Comptonia peregrina.</title>
        <authorList>
            <person name="Oshone R."/>
            <person name="Hurst S.G.IV."/>
            <person name="Abebe-Akele F."/>
            <person name="Simpson S."/>
            <person name="Morris K."/>
            <person name="Thomas W.K."/>
            <person name="Tisa L.S."/>
        </authorList>
    </citation>
    <scope>NUCLEOTIDE SEQUENCE [LARGE SCALE GENOMIC DNA]</scope>
    <source>
        <strain evidence="4">CpI1-S</strain>
    </source>
</reference>
<dbReference type="PANTHER" id="PTHR42759:SF5">
    <property type="entry name" value="METHANOL DEHYDROGENASE REGULATOR"/>
    <property type="match status" value="1"/>
</dbReference>
<accession>A0A0D8BBX8</accession>